<dbReference type="AlphaFoldDB" id="E4KLW3"/>
<proteinExistence type="inferred from homology"/>
<comment type="function">
    <text evidence="1">The purine nucleoside phosphorylases catalyze the phosphorolytic breakdown of the N-glycosidic bond in the beta-(deoxy)ribonucleoside molecules, with the formation of the corresponding free purine bases and pentose-1-phosphate. Cleaves guanosine, inosine, 2'-deoxyguanosine and 2'-deoxyinosine.</text>
</comment>
<dbReference type="CDD" id="cd09009">
    <property type="entry name" value="PNP-EcPNPII_like"/>
    <property type="match status" value="1"/>
</dbReference>
<feature type="binding site" evidence="10">
    <location>
        <position position="56"/>
    </location>
    <ligand>
        <name>phosphate</name>
        <dbReference type="ChEBI" id="CHEBI:43474"/>
    </ligand>
</feature>
<evidence type="ECO:0000256" key="5">
    <source>
        <dbReference type="ARBA" id="ARBA00022553"/>
    </source>
</evidence>
<evidence type="ECO:0000313" key="13">
    <source>
        <dbReference type="Proteomes" id="UP000005990"/>
    </source>
</evidence>
<dbReference type="Pfam" id="PF01048">
    <property type="entry name" value="PNP_UDP_1"/>
    <property type="match status" value="1"/>
</dbReference>
<dbReference type="Gene3D" id="3.40.50.1580">
    <property type="entry name" value="Nucleoside phosphorylase domain"/>
    <property type="match status" value="1"/>
</dbReference>
<dbReference type="NCBIfam" id="NF006054">
    <property type="entry name" value="PRK08202.1"/>
    <property type="match status" value="1"/>
</dbReference>
<evidence type="ECO:0000256" key="7">
    <source>
        <dbReference type="ARBA" id="ARBA00022679"/>
    </source>
</evidence>
<keyword evidence="6 9" id="KW-0328">Glycosyltransferase</keyword>
<evidence type="ECO:0000256" key="2">
    <source>
        <dbReference type="ARBA" id="ARBA00005058"/>
    </source>
</evidence>
<evidence type="ECO:0000313" key="12">
    <source>
        <dbReference type="EMBL" id="EFR32055.1"/>
    </source>
</evidence>
<dbReference type="GO" id="GO:0005737">
    <property type="term" value="C:cytoplasm"/>
    <property type="evidence" value="ECO:0007669"/>
    <property type="project" value="TreeGrafter"/>
</dbReference>
<comment type="pathway">
    <text evidence="2 9">Purine metabolism; purine nucleoside salvage.</text>
</comment>
<dbReference type="PROSITE" id="PS01240">
    <property type="entry name" value="PNP_MTAP_2"/>
    <property type="match status" value="1"/>
</dbReference>
<keyword evidence="7 9" id="KW-0808">Transferase</keyword>
<evidence type="ECO:0000256" key="10">
    <source>
        <dbReference type="PIRSR" id="PIRSR000477-2"/>
    </source>
</evidence>
<dbReference type="UniPathway" id="UPA00606"/>
<feature type="binding site" evidence="10">
    <location>
        <position position="108"/>
    </location>
    <ligand>
        <name>phosphate</name>
        <dbReference type="ChEBI" id="CHEBI:43474"/>
    </ligand>
</feature>
<gene>
    <name evidence="12" type="ORF">HMPREF9257_0946</name>
</gene>
<dbReference type="EC" id="2.4.2.1" evidence="9"/>
<evidence type="ECO:0000256" key="4">
    <source>
        <dbReference type="ARBA" id="ARBA00011233"/>
    </source>
</evidence>
<dbReference type="PANTHER" id="PTHR11904">
    <property type="entry name" value="METHYLTHIOADENOSINE/PURINE NUCLEOSIDE PHOSPHORYLASE"/>
    <property type="match status" value="1"/>
</dbReference>
<dbReference type="RefSeq" id="WP_006417538.1">
    <property type="nucleotide sequence ID" value="NZ_AENN01000001.1"/>
</dbReference>
<organism evidence="12 13">
    <name type="scientific">Eremococcus coleocola ACS-139-V-Col8</name>
    <dbReference type="NCBI Taxonomy" id="908337"/>
    <lineage>
        <taxon>Bacteria</taxon>
        <taxon>Bacillati</taxon>
        <taxon>Bacillota</taxon>
        <taxon>Bacilli</taxon>
        <taxon>Lactobacillales</taxon>
        <taxon>Aerococcaceae</taxon>
        <taxon>Eremococcus</taxon>
    </lineage>
</organism>
<feature type="binding site" evidence="10">
    <location>
        <begin position="76"/>
        <end position="78"/>
    </location>
    <ligand>
        <name>phosphate</name>
        <dbReference type="ChEBI" id="CHEBI:43474"/>
    </ligand>
</feature>
<evidence type="ECO:0000256" key="3">
    <source>
        <dbReference type="ARBA" id="ARBA00006751"/>
    </source>
</evidence>
<sequence>MFAKTIDYLISQGVDSPEIALVLGSGLGDMVDEFEDSIKIPYENIPNFPVSTVKGHEGAFVYGKLSGRKVVALQGRFHYYEGYDIQTVTYPIRVFHELGIKQLVVTNACGGVNESFNIGDLMVISDHINLAGVNPLIGPNLDQHGPRFVDMSHAYSSRTHGILNQIAAEEGYQLQSGVYTWFAGPTYETPAEIRYARTIGGDAVGMSTVPEVIVAKHCGMEVTGISCITNLAAGMQASLDHKEVIEVTKHQKPRFNHLVKELVARM</sequence>
<comment type="subunit">
    <text evidence="4">Homotrimer.</text>
</comment>
<dbReference type="FunFam" id="3.40.50.1580:FF:000010">
    <property type="entry name" value="Purine nucleoside phosphorylase"/>
    <property type="match status" value="1"/>
</dbReference>
<dbReference type="EMBL" id="AENN01000001">
    <property type="protein sequence ID" value="EFR32055.1"/>
    <property type="molecule type" value="Genomic_DNA"/>
</dbReference>
<dbReference type="GO" id="GO:0004731">
    <property type="term" value="F:purine-nucleoside phosphorylase activity"/>
    <property type="evidence" value="ECO:0007669"/>
    <property type="project" value="UniProtKB-EC"/>
</dbReference>
<dbReference type="PIRSF" id="PIRSF000477">
    <property type="entry name" value="PurNPase"/>
    <property type="match status" value="1"/>
</dbReference>
<dbReference type="SUPFAM" id="SSF53167">
    <property type="entry name" value="Purine and uridine phosphorylases"/>
    <property type="match status" value="1"/>
</dbReference>
<evidence type="ECO:0000256" key="8">
    <source>
        <dbReference type="ARBA" id="ARBA00048556"/>
    </source>
</evidence>
<evidence type="ECO:0000256" key="9">
    <source>
        <dbReference type="PIRNR" id="PIRNR000477"/>
    </source>
</evidence>
<feature type="binding site" evidence="10">
    <location>
        <position position="230"/>
    </location>
    <ligand>
        <name>a purine D-ribonucleoside</name>
        <dbReference type="ChEBI" id="CHEBI:142355"/>
    </ligand>
</feature>
<dbReference type="NCBIfam" id="TIGR01697">
    <property type="entry name" value="PNPH-PUNA-XAPA"/>
    <property type="match status" value="1"/>
</dbReference>
<evidence type="ECO:0000259" key="11">
    <source>
        <dbReference type="Pfam" id="PF01048"/>
    </source>
</evidence>
<accession>E4KLW3</accession>
<keyword evidence="5" id="KW-0597">Phosphoprotein</keyword>
<dbReference type="eggNOG" id="COG0005">
    <property type="taxonomic scope" value="Bacteria"/>
</dbReference>
<dbReference type="InterPro" id="IPR035994">
    <property type="entry name" value="Nucleoside_phosphorylase_sf"/>
</dbReference>
<comment type="caution">
    <text evidence="12">The sequence shown here is derived from an EMBL/GenBank/DDBJ whole genome shotgun (WGS) entry which is preliminary data.</text>
</comment>
<reference evidence="12 13" key="1">
    <citation type="submission" date="2010-10" db="EMBL/GenBank/DDBJ databases">
        <authorList>
            <person name="Durkin A.S."/>
            <person name="Madupu R."/>
            <person name="Torralba M."/>
            <person name="Gillis M."/>
            <person name="Methe B."/>
            <person name="Sutton G."/>
            <person name="Nelson K.E."/>
        </authorList>
    </citation>
    <scope>NUCLEOTIDE SEQUENCE [LARGE SCALE GENOMIC DNA]</scope>
    <source>
        <strain evidence="12 13">ACS-139-V-Col8</strain>
    </source>
</reference>
<dbReference type="InterPro" id="IPR011270">
    <property type="entry name" value="Pur_Nuc_Pase_Ino/Guo-sp"/>
</dbReference>
<feature type="binding site" evidence="10">
    <location>
        <position position="188"/>
    </location>
    <ligand>
        <name>a purine D-ribonucleoside</name>
        <dbReference type="ChEBI" id="CHEBI:142355"/>
    </ligand>
</feature>
<feature type="binding site" evidence="10">
    <location>
        <position position="25"/>
    </location>
    <ligand>
        <name>phosphate</name>
        <dbReference type="ChEBI" id="CHEBI:43474"/>
    </ligand>
</feature>
<dbReference type="PANTHER" id="PTHR11904:SF9">
    <property type="entry name" value="PURINE NUCLEOSIDE PHOSPHORYLASE-RELATED"/>
    <property type="match status" value="1"/>
</dbReference>
<dbReference type="InterPro" id="IPR018099">
    <property type="entry name" value="Purine_phosphorylase-2_CS"/>
</dbReference>
<dbReference type="GO" id="GO:0009116">
    <property type="term" value="P:nucleoside metabolic process"/>
    <property type="evidence" value="ECO:0007669"/>
    <property type="project" value="InterPro"/>
</dbReference>
<feature type="domain" description="Nucleoside phosphorylase" evidence="11">
    <location>
        <begin position="19"/>
        <end position="264"/>
    </location>
</feature>
<dbReference type="InterPro" id="IPR011268">
    <property type="entry name" value="Purine_phosphorylase"/>
</dbReference>
<evidence type="ECO:0000256" key="6">
    <source>
        <dbReference type="ARBA" id="ARBA00022676"/>
    </source>
</evidence>
<dbReference type="STRING" id="908337.HMPREF9257_0946"/>
<comment type="similarity">
    <text evidence="3 9">Belongs to the PNP/MTAP phosphorylase family.</text>
</comment>
<name>E4KLW3_9LACT</name>
<dbReference type="InterPro" id="IPR000845">
    <property type="entry name" value="Nucleoside_phosphorylase_d"/>
</dbReference>
<protein>
    <recommendedName>
        <fullName evidence="9">Purine nucleoside phosphorylase</fullName>
        <ecNumber evidence="9">2.4.2.1</ecNumber>
    </recommendedName>
    <alternativeName>
        <fullName evidence="9">Inosine-guanosine phosphorylase</fullName>
    </alternativeName>
</protein>
<dbReference type="NCBIfam" id="TIGR01700">
    <property type="entry name" value="PNPH"/>
    <property type="match status" value="1"/>
</dbReference>
<comment type="catalytic activity">
    <reaction evidence="8">
        <text>a purine 2'-deoxy-D-ribonucleoside + phosphate = a purine nucleobase + 2-deoxy-alpha-D-ribose 1-phosphate</text>
        <dbReference type="Rhea" id="RHEA:36431"/>
        <dbReference type="ChEBI" id="CHEBI:26386"/>
        <dbReference type="ChEBI" id="CHEBI:43474"/>
        <dbReference type="ChEBI" id="CHEBI:57259"/>
        <dbReference type="ChEBI" id="CHEBI:142361"/>
        <dbReference type="EC" id="2.4.2.1"/>
    </reaction>
</comment>
<evidence type="ECO:0000256" key="1">
    <source>
        <dbReference type="ARBA" id="ARBA00002678"/>
    </source>
</evidence>
<keyword evidence="13" id="KW-1185">Reference proteome</keyword>
<dbReference type="Proteomes" id="UP000005990">
    <property type="component" value="Unassembled WGS sequence"/>
</dbReference>
<feature type="binding site" evidence="10">
    <location>
        <position position="207"/>
    </location>
    <ligand>
        <name>phosphate</name>
        <dbReference type="ChEBI" id="CHEBI:43474"/>
    </ligand>
</feature>